<name>W1ISI4_9GAMM</name>
<accession>W1ISI4</accession>
<keyword evidence="2" id="KW-1185">Reference proteome</keyword>
<dbReference type="EMBL" id="CBXF010000035">
    <property type="protein sequence ID" value="CDL81422.1"/>
    <property type="molecule type" value="Genomic_DNA"/>
</dbReference>
<dbReference type="Proteomes" id="UP000019202">
    <property type="component" value="Unassembled WGS sequence"/>
</dbReference>
<comment type="caution">
    <text evidence="1">The sequence shown here is derived from an EMBL/GenBank/DDBJ whole genome shotgun (WGS) entry which is preliminary data.</text>
</comment>
<evidence type="ECO:0000313" key="2">
    <source>
        <dbReference type="Proteomes" id="UP000019202"/>
    </source>
</evidence>
<dbReference type="AlphaFoldDB" id="W1ISI4"/>
<protein>
    <submittedName>
        <fullName evidence="1">Uncharacterized protein</fullName>
    </submittedName>
</protein>
<evidence type="ECO:0000313" key="1">
    <source>
        <dbReference type="EMBL" id="CDL81422.1"/>
    </source>
</evidence>
<sequence>MIQPKILWQNVFITNITFACLNIGHCTFSPTPHEGELRMQEFANLLNVNQSLMSRLVERLARNNYTFHDPAPMINEGSMPY</sequence>
<organism evidence="1 2">
    <name type="scientific">Xenorhabdus szentirmaii DSM 16338</name>
    <dbReference type="NCBI Taxonomy" id="1427518"/>
    <lineage>
        <taxon>Bacteria</taxon>
        <taxon>Pseudomonadati</taxon>
        <taxon>Pseudomonadota</taxon>
        <taxon>Gammaproteobacteria</taxon>
        <taxon>Enterobacterales</taxon>
        <taxon>Morganellaceae</taxon>
        <taxon>Xenorhabdus</taxon>
    </lineage>
</organism>
<reference evidence="1" key="1">
    <citation type="submission" date="2013-11" db="EMBL/GenBank/DDBJ databases">
        <title>Draft genome sequence and annotation of the entomopathogenic bacteria, Xenorhabdus cabanillasi strain JM26 and Xenorhabdus szentirmai strain DSM 16338.</title>
        <authorList>
            <person name="Gualtieri M."/>
            <person name="Ogier J.C."/>
            <person name="Pages S."/>
            <person name="Givaudan A."/>
            <person name="Gaudriault S."/>
        </authorList>
    </citation>
    <scope>NUCLEOTIDE SEQUENCE [LARGE SCALE GENOMIC DNA]</scope>
    <source>
        <strain evidence="1">DSM 16338</strain>
    </source>
</reference>
<dbReference type="PROSITE" id="PS51257">
    <property type="entry name" value="PROKAR_LIPOPROTEIN"/>
    <property type="match status" value="1"/>
</dbReference>
<dbReference type="STRING" id="1427518.XSR1_130026"/>
<proteinExistence type="predicted"/>
<gene>
    <name evidence="1" type="ORF">XSR1_130026</name>
</gene>